<feature type="binding site" evidence="3">
    <location>
        <position position="60"/>
    </location>
    <ligand>
        <name>ATP</name>
        <dbReference type="ChEBI" id="CHEBI:30616"/>
    </ligand>
</feature>
<dbReference type="InterPro" id="IPR017441">
    <property type="entry name" value="Protein_kinase_ATP_BS"/>
</dbReference>
<dbReference type="PROSITE" id="PS00108">
    <property type="entry name" value="PROTEIN_KINASE_ST"/>
    <property type="match status" value="1"/>
</dbReference>
<reference evidence="6" key="1">
    <citation type="submission" date="2014-09" db="EMBL/GenBank/DDBJ databases">
        <title>Draft genome sequence of an oleaginous Mucoromycotina fungus Mucor ambiguus NBRC6742.</title>
        <authorList>
            <person name="Takeda I."/>
            <person name="Yamane N."/>
            <person name="Morita T."/>
            <person name="Tamano K."/>
            <person name="Machida M."/>
            <person name="Baker S."/>
            <person name="Koike H."/>
        </authorList>
    </citation>
    <scope>NUCLEOTIDE SEQUENCE</scope>
    <source>
        <strain evidence="6">NBRC 6742</strain>
    </source>
</reference>
<keyword evidence="6" id="KW-0418">Kinase</keyword>
<dbReference type="PANTHER" id="PTHR24346:SF30">
    <property type="entry name" value="MATERNAL EMBRYONIC LEUCINE ZIPPER KINASE"/>
    <property type="match status" value="1"/>
</dbReference>
<accession>A0A0C9MT89</accession>
<protein>
    <submittedName>
        <fullName evidence="6">SNF1-related protein kinase</fullName>
    </submittedName>
</protein>
<dbReference type="OrthoDB" id="193931at2759"/>
<evidence type="ECO:0000313" key="7">
    <source>
        <dbReference type="Proteomes" id="UP000053815"/>
    </source>
</evidence>
<evidence type="ECO:0000256" key="2">
    <source>
        <dbReference type="ARBA" id="ARBA00022840"/>
    </source>
</evidence>
<evidence type="ECO:0000259" key="5">
    <source>
        <dbReference type="PROSITE" id="PS50011"/>
    </source>
</evidence>
<dbReference type="Gene3D" id="1.10.510.10">
    <property type="entry name" value="Transferase(Phosphotransferase) domain 1"/>
    <property type="match status" value="1"/>
</dbReference>
<dbReference type="EMBL" id="DF836419">
    <property type="protein sequence ID" value="GAN06622.1"/>
    <property type="molecule type" value="Genomic_DNA"/>
</dbReference>
<evidence type="ECO:0000256" key="1">
    <source>
        <dbReference type="ARBA" id="ARBA00022741"/>
    </source>
</evidence>
<keyword evidence="2 3" id="KW-0067">ATP-binding</keyword>
<sequence>MKKQSAINTNSINRLNEVKARASLNRFDSRYEKLYTLGKGNFGKVYLVEDRESGEQYAVKVVDKKMFKSGDQRQHAQREQSICETFASGLSHKNIVRVYDVLTEDDYIYIVMEYVEGGELFDKIKQSKGLAEPTARRWFREIIEAVEYIHDNNIVHRDLKPENVLIDNTQRIRICDFGFGNVFKERHQVLSTYCGSPFYAAPEMVTATPYRGPPVDLWSCGVILFAMLTGSLPFQGDEMPQLFQKISRGQYTIPPYVTRDASDLIQKLLCKDAKDRITAKDCLLHPWLLPPTMTRCSLLTSSQLTLSSRLTSFSSRKKVNAFSKASSVSMATSLSSLTKAHNNTITIEHTPPSDRHTKPSEFFLRIFRKKSQITPVNNHNLDHVKNEKIIRAKFTFGRFRGFFKTSFQKRITAE</sequence>
<dbReference type="SMART" id="SM00220">
    <property type="entry name" value="S_TKc"/>
    <property type="match status" value="1"/>
</dbReference>
<evidence type="ECO:0000256" key="4">
    <source>
        <dbReference type="RuleBase" id="RU000304"/>
    </source>
</evidence>
<dbReference type="GO" id="GO:0005737">
    <property type="term" value="C:cytoplasm"/>
    <property type="evidence" value="ECO:0007669"/>
    <property type="project" value="TreeGrafter"/>
</dbReference>
<dbReference type="AlphaFoldDB" id="A0A0C9MT89"/>
<dbReference type="FunFam" id="1.10.510.10:FF:000571">
    <property type="entry name" value="Maternal embryonic leucine zipper kinase"/>
    <property type="match status" value="1"/>
</dbReference>
<dbReference type="FunFam" id="3.30.200.20:FF:000042">
    <property type="entry name" value="Aurora kinase A"/>
    <property type="match status" value="1"/>
</dbReference>
<dbReference type="GO" id="GO:0005524">
    <property type="term" value="F:ATP binding"/>
    <property type="evidence" value="ECO:0007669"/>
    <property type="project" value="UniProtKB-UniRule"/>
</dbReference>
<dbReference type="Pfam" id="PF00069">
    <property type="entry name" value="Pkinase"/>
    <property type="match status" value="1"/>
</dbReference>
<dbReference type="PANTHER" id="PTHR24346">
    <property type="entry name" value="MAP/MICROTUBULE AFFINITY-REGULATING KINASE"/>
    <property type="match status" value="1"/>
</dbReference>
<dbReference type="InterPro" id="IPR011009">
    <property type="entry name" value="Kinase-like_dom_sf"/>
</dbReference>
<dbReference type="STRING" id="91626.A0A0C9MT89"/>
<dbReference type="GO" id="GO:0004674">
    <property type="term" value="F:protein serine/threonine kinase activity"/>
    <property type="evidence" value="ECO:0007669"/>
    <property type="project" value="UniProtKB-KW"/>
</dbReference>
<dbReference type="CDD" id="cd14003">
    <property type="entry name" value="STKc_AMPK-like"/>
    <property type="match status" value="1"/>
</dbReference>
<keyword evidence="1 3" id="KW-0547">Nucleotide-binding</keyword>
<keyword evidence="4" id="KW-0723">Serine/threonine-protein kinase</keyword>
<evidence type="ECO:0000313" key="6">
    <source>
        <dbReference type="EMBL" id="GAN06622.1"/>
    </source>
</evidence>
<name>A0A0C9MT89_9FUNG</name>
<comment type="similarity">
    <text evidence="4">Belongs to the protein kinase superfamily.</text>
</comment>
<proteinExistence type="inferred from homology"/>
<dbReference type="Proteomes" id="UP000053815">
    <property type="component" value="Unassembled WGS sequence"/>
</dbReference>
<dbReference type="GO" id="GO:0035556">
    <property type="term" value="P:intracellular signal transduction"/>
    <property type="evidence" value="ECO:0007669"/>
    <property type="project" value="TreeGrafter"/>
</dbReference>
<dbReference type="SUPFAM" id="SSF56112">
    <property type="entry name" value="Protein kinase-like (PK-like)"/>
    <property type="match status" value="1"/>
</dbReference>
<keyword evidence="6" id="KW-0808">Transferase</keyword>
<evidence type="ECO:0000256" key="3">
    <source>
        <dbReference type="PROSITE-ProRule" id="PRU10141"/>
    </source>
</evidence>
<dbReference type="InterPro" id="IPR000719">
    <property type="entry name" value="Prot_kinase_dom"/>
</dbReference>
<dbReference type="InterPro" id="IPR008271">
    <property type="entry name" value="Ser/Thr_kinase_AS"/>
</dbReference>
<gene>
    <name evidence="6" type="ORF">MAM1_0130c06109</name>
</gene>
<dbReference type="PROSITE" id="PS00107">
    <property type="entry name" value="PROTEIN_KINASE_ATP"/>
    <property type="match status" value="1"/>
</dbReference>
<feature type="domain" description="Protein kinase" evidence="5">
    <location>
        <begin position="31"/>
        <end position="288"/>
    </location>
</feature>
<dbReference type="PROSITE" id="PS50011">
    <property type="entry name" value="PROTEIN_KINASE_DOM"/>
    <property type="match status" value="1"/>
</dbReference>
<organism evidence="6">
    <name type="scientific">Mucor ambiguus</name>
    <dbReference type="NCBI Taxonomy" id="91626"/>
    <lineage>
        <taxon>Eukaryota</taxon>
        <taxon>Fungi</taxon>
        <taxon>Fungi incertae sedis</taxon>
        <taxon>Mucoromycota</taxon>
        <taxon>Mucoromycotina</taxon>
        <taxon>Mucoromycetes</taxon>
        <taxon>Mucorales</taxon>
        <taxon>Mucorineae</taxon>
        <taxon>Mucoraceae</taxon>
        <taxon>Mucor</taxon>
    </lineage>
</organism>
<keyword evidence="7" id="KW-1185">Reference proteome</keyword>